<protein>
    <recommendedName>
        <fullName evidence="3">Phosphoadenosine phosphosulfate reductase</fullName>
    </recommendedName>
</protein>
<evidence type="ECO:0000313" key="1">
    <source>
        <dbReference type="EMBL" id="SDK88817.1"/>
    </source>
</evidence>
<gene>
    <name evidence="1" type="ORF">SAMN05216257_105233</name>
</gene>
<dbReference type="EMBL" id="FNFV01000005">
    <property type="protein sequence ID" value="SDK88817.1"/>
    <property type="molecule type" value="Genomic_DNA"/>
</dbReference>
<dbReference type="STRING" id="990712.SAMN05216257_105233"/>
<name>A0A1G9FKC2_9RHOB</name>
<accession>A0A1G9FKC2</accession>
<evidence type="ECO:0008006" key="3">
    <source>
        <dbReference type="Google" id="ProtNLM"/>
    </source>
</evidence>
<sequence length="333" mass="37842">MHEARGGSGHGPSGGSSPAEEALFDRLAAIEAERHFFRRLDARHSALHARCCTRTLVVTFEQVEAVVGDGESEPMPLGFRLGDSFGWSYLTLLALGQTWFRSEAVWDFFDQLIDDEFFDAFDRVLFFGAGLAAHAACAYSVAAPGATVMAFAPQASLNPEFAAFDHRFEEWRRLDFTSRYGYAPDMLDAAAEAHIFFDPSIDEDAAHAAQFNRRHIRRHRLWHFGENPAQLLETTDSLTRLFALYDEGRLDRLEIARVLRKRRQNRAYLVRLVERLVSRDRKRLAAIVCHNAAERLDLPRFRARRDALVKELEAEGVSLSFEQDAKPREEARA</sequence>
<dbReference type="OrthoDB" id="7840273at2"/>
<dbReference type="Proteomes" id="UP000199328">
    <property type="component" value="Unassembled WGS sequence"/>
</dbReference>
<reference evidence="2" key="1">
    <citation type="submission" date="2016-10" db="EMBL/GenBank/DDBJ databases">
        <authorList>
            <person name="Varghese N."/>
            <person name="Submissions S."/>
        </authorList>
    </citation>
    <scope>NUCLEOTIDE SEQUENCE [LARGE SCALE GENOMIC DNA]</scope>
    <source>
        <strain evidence="2">CGMCC 1.10789</strain>
    </source>
</reference>
<keyword evidence="2" id="KW-1185">Reference proteome</keyword>
<organism evidence="1 2">
    <name type="scientific">Meinhardsimonia xiamenensis</name>
    <dbReference type="NCBI Taxonomy" id="990712"/>
    <lineage>
        <taxon>Bacteria</taxon>
        <taxon>Pseudomonadati</taxon>
        <taxon>Pseudomonadota</taxon>
        <taxon>Alphaproteobacteria</taxon>
        <taxon>Rhodobacterales</taxon>
        <taxon>Paracoccaceae</taxon>
        <taxon>Meinhardsimonia</taxon>
    </lineage>
</organism>
<proteinExistence type="predicted"/>
<dbReference type="AlphaFoldDB" id="A0A1G9FKC2"/>
<evidence type="ECO:0000313" key="2">
    <source>
        <dbReference type="Proteomes" id="UP000199328"/>
    </source>
</evidence>
<dbReference type="RefSeq" id="WP_092500812.1">
    <property type="nucleotide sequence ID" value="NZ_FNFV01000005.1"/>
</dbReference>